<dbReference type="InterPro" id="IPR001394">
    <property type="entry name" value="Peptidase_C19_UCH"/>
</dbReference>
<feature type="compositionally biased region" description="Basic and acidic residues" evidence="5">
    <location>
        <begin position="438"/>
        <end position="537"/>
    </location>
</feature>
<feature type="compositionally biased region" description="Basic and acidic residues" evidence="5">
    <location>
        <begin position="582"/>
        <end position="609"/>
    </location>
</feature>
<dbReference type="GO" id="GO:0000281">
    <property type="term" value="P:mitotic cytokinesis"/>
    <property type="evidence" value="ECO:0007669"/>
    <property type="project" value="Ensembl"/>
</dbReference>
<dbReference type="SUPFAM" id="SSF52821">
    <property type="entry name" value="Rhodanese/Cell cycle control phosphatase"/>
    <property type="match status" value="1"/>
</dbReference>
<dbReference type="GO" id="GO:1990380">
    <property type="term" value="F:K48-linked deubiquitinase activity"/>
    <property type="evidence" value="ECO:0007669"/>
    <property type="project" value="Ensembl"/>
</dbReference>
<dbReference type="GO" id="GO:0071108">
    <property type="term" value="P:protein K48-linked deubiquitination"/>
    <property type="evidence" value="ECO:0007669"/>
    <property type="project" value="Ensembl"/>
</dbReference>
<dbReference type="Bgee" id="ENSMNEG00000023367">
    <property type="expression patterns" value="Expressed in adult mammalian kidney and 12 other cell types or tissues"/>
</dbReference>
<dbReference type="Pfam" id="PF20625">
    <property type="entry name" value="WW_USP8"/>
    <property type="match status" value="1"/>
</dbReference>
<feature type="compositionally biased region" description="Polar residues" evidence="5">
    <location>
        <begin position="680"/>
        <end position="690"/>
    </location>
</feature>
<evidence type="ECO:0000313" key="8">
    <source>
        <dbReference type="Ensembl" id="ENSMNEP00000005213.1"/>
    </source>
</evidence>
<dbReference type="GO" id="GO:0030496">
    <property type="term" value="C:midbody"/>
    <property type="evidence" value="ECO:0007669"/>
    <property type="project" value="Ensembl"/>
</dbReference>
<dbReference type="SMART" id="SM00450">
    <property type="entry name" value="RHOD"/>
    <property type="match status" value="1"/>
</dbReference>
<dbReference type="PROSITE" id="PS50235">
    <property type="entry name" value="USP_3"/>
    <property type="match status" value="1"/>
</dbReference>
<gene>
    <name evidence="8" type="primary">USP8</name>
</gene>
<reference evidence="8" key="1">
    <citation type="submission" date="2025-08" db="UniProtKB">
        <authorList>
            <consortium name="Ensembl"/>
        </authorList>
    </citation>
    <scope>IDENTIFICATION</scope>
</reference>
<dbReference type="PANTHER" id="PTHR21646">
    <property type="entry name" value="UBIQUITIN CARBOXYL-TERMINAL HYDROLASE"/>
    <property type="match status" value="1"/>
</dbReference>
<dbReference type="Gene3D" id="1.20.58.80">
    <property type="entry name" value="Phosphotransferase system, lactose/cellobiose-type IIA subunit"/>
    <property type="match status" value="1"/>
</dbReference>
<feature type="compositionally biased region" description="Basic and acidic residues" evidence="5">
    <location>
        <begin position="381"/>
        <end position="393"/>
    </location>
</feature>
<evidence type="ECO:0000256" key="3">
    <source>
        <dbReference type="ARBA" id="ARBA00012759"/>
    </source>
</evidence>
<dbReference type="GO" id="GO:0061578">
    <property type="term" value="F:K63-linked deubiquitinase activity"/>
    <property type="evidence" value="ECO:0007669"/>
    <property type="project" value="Ensembl"/>
</dbReference>
<feature type="compositionally biased region" description="Basic and acidic residues" evidence="5">
    <location>
        <begin position="122"/>
        <end position="141"/>
    </location>
</feature>
<comment type="catalytic activity">
    <reaction evidence="1">
        <text>Thiol-dependent hydrolysis of ester, thioester, amide, peptide and isopeptide bonds formed by the C-terminal Gly of ubiquitin (a 76-residue protein attached to proteins as an intracellular targeting signal).</text>
        <dbReference type="EC" id="3.4.19.12"/>
    </reaction>
</comment>
<dbReference type="GO" id="GO:0010008">
    <property type="term" value="C:endosome membrane"/>
    <property type="evidence" value="ECO:0007669"/>
    <property type="project" value="Ensembl"/>
</dbReference>
<feature type="domain" description="USP" evidence="7">
    <location>
        <begin position="741"/>
        <end position="1073"/>
    </location>
</feature>
<keyword evidence="9" id="KW-1185">Reference proteome</keyword>
<dbReference type="Proteomes" id="UP000233120">
    <property type="component" value="Unassembled WGS sequence"/>
</dbReference>
<proteinExistence type="inferred from homology"/>
<dbReference type="SUPFAM" id="SSF140856">
    <property type="entry name" value="USP8 N-terminal domain-like"/>
    <property type="match status" value="1"/>
</dbReference>
<dbReference type="Gene3D" id="3.90.70.10">
    <property type="entry name" value="Cysteine proteinases"/>
    <property type="match status" value="1"/>
</dbReference>
<dbReference type="CDD" id="cd02674">
    <property type="entry name" value="Peptidase_C19R"/>
    <property type="match status" value="1"/>
</dbReference>
<protein>
    <recommendedName>
        <fullName evidence="3">ubiquitinyl hydrolase 1</fullName>
        <ecNumber evidence="3">3.4.19.12</ecNumber>
    </recommendedName>
</protein>
<dbReference type="InterPro" id="IPR050185">
    <property type="entry name" value="Ub_carboxyl-term_hydrolase"/>
</dbReference>
<dbReference type="InterPro" id="IPR001763">
    <property type="entry name" value="Rhodanese-like_dom"/>
</dbReference>
<feature type="region of interest" description="Disordered" evidence="5">
    <location>
        <begin position="363"/>
        <end position="410"/>
    </location>
</feature>
<dbReference type="GO" id="GO:0007032">
    <property type="term" value="P:endosome organization"/>
    <property type="evidence" value="ECO:0007669"/>
    <property type="project" value="Ensembl"/>
</dbReference>
<feature type="compositionally biased region" description="Basic and acidic residues" evidence="5">
    <location>
        <begin position="82"/>
        <end position="110"/>
    </location>
</feature>
<evidence type="ECO:0000259" key="7">
    <source>
        <dbReference type="PROSITE" id="PS50235"/>
    </source>
</evidence>
<dbReference type="GO" id="GO:0090263">
    <property type="term" value="P:positive regulation of canonical Wnt signaling pathway"/>
    <property type="evidence" value="ECO:0007669"/>
    <property type="project" value="Ensembl"/>
</dbReference>
<dbReference type="InterPro" id="IPR048498">
    <property type="entry name" value="WW_USP8"/>
</dbReference>
<accession>A0A2K6B1E4</accession>
<dbReference type="GO" id="GO:0032880">
    <property type="term" value="P:regulation of protein localization"/>
    <property type="evidence" value="ECO:0007669"/>
    <property type="project" value="Ensembl"/>
</dbReference>
<evidence type="ECO:0000259" key="6">
    <source>
        <dbReference type="PROSITE" id="PS50206"/>
    </source>
</evidence>
<dbReference type="InterPro" id="IPR018200">
    <property type="entry name" value="USP_CS"/>
</dbReference>
<dbReference type="GO" id="GO:0004843">
    <property type="term" value="F:cysteine-type deubiquitinase activity"/>
    <property type="evidence" value="ECO:0007669"/>
    <property type="project" value="UniProtKB-EC"/>
</dbReference>
<dbReference type="Pfam" id="PF00581">
    <property type="entry name" value="Rhodanese"/>
    <property type="match status" value="1"/>
</dbReference>
<dbReference type="AlphaFoldDB" id="A0A2K6B1E4"/>
<reference evidence="8" key="2">
    <citation type="submission" date="2025-09" db="UniProtKB">
        <authorList>
            <consortium name="Ensembl"/>
        </authorList>
    </citation>
    <scope>IDENTIFICATION</scope>
</reference>
<dbReference type="GO" id="GO:1905908">
    <property type="term" value="P:positive regulation of amyloid fibril formation"/>
    <property type="evidence" value="ECO:0007669"/>
    <property type="project" value="Ensembl"/>
</dbReference>
<dbReference type="PROSITE" id="PS00972">
    <property type="entry name" value="USP_1"/>
    <property type="match status" value="1"/>
</dbReference>
<keyword evidence="4" id="KW-0378">Hydrolase</keyword>
<dbReference type="GeneTree" id="ENSGT00940000157542"/>
<dbReference type="GO" id="GO:0007265">
    <property type="term" value="P:Ras protein signal transduction"/>
    <property type="evidence" value="ECO:0007669"/>
    <property type="project" value="Ensembl"/>
</dbReference>
<feature type="region of interest" description="Disordered" evidence="5">
    <location>
        <begin position="438"/>
        <end position="612"/>
    </location>
</feature>
<evidence type="ECO:0000256" key="2">
    <source>
        <dbReference type="ARBA" id="ARBA00009085"/>
    </source>
</evidence>
<dbReference type="EC" id="3.4.19.12" evidence="3"/>
<organism evidence="8 9">
    <name type="scientific">Macaca nemestrina</name>
    <name type="common">Pig-tailed macaque</name>
    <dbReference type="NCBI Taxonomy" id="9545"/>
    <lineage>
        <taxon>Eukaryota</taxon>
        <taxon>Metazoa</taxon>
        <taxon>Chordata</taxon>
        <taxon>Craniata</taxon>
        <taxon>Vertebrata</taxon>
        <taxon>Euteleostomi</taxon>
        <taxon>Mammalia</taxon>
        <taxon>Eutheria</taxon>
        <taxon>Euarchontoglires</taxon>
        <taxon>Primates</taxon>
        <taxon>Haplorrhini</taxon>
        <taxon>Catarrhini</taxon>
        <taxon>Cercopithecidae</taxon>
        <taxon>Cercopithecinae</taxon>
        <taxon>Macaca</taxon>
    </lineage>
</organism>
<dbReference type="GO" id="GO:0031647">
    <property type="term" value="P:regulation of protein stability"/>
    <property type="evidence" value="ECO:0007669"/>
    <property type="project" value="Ensembl"/>
</dbReference>
<dbReference type="FunFam" id="3.40.250.10:FF:000017">
    <property type="entry name" value="ubiquitin carboxyl-terminal hydrolase 8"/>
    <property type="match status" value="1"/>
</dbReference>
<evidence type="ECO:0000313" key="9">
    <source>
        <dbReference type="Proteomes" id="UP000233120"/>
    </source>
</evidence>
<dbReference type="Pfam" id="PF00443">
    <property type="entry name" value="UCH"/>
    <property type="match status" value="1"/>
</dbReference>
<evidence type="ECO:0000256" key="5">
    <source>
        <dbReference type="SAM" id="MobiDB-lite"/>
    </source>
</evidence>
<dbReference type="GO" id="GO:1905166">
    <property type="term" value="P:negative regulation of lysosomal protein catabolic process"/>
    <property type="evidence" value="ECO:0007669"/>
    <property type="project" value="Ensembl"/>
</dbReference>
<dbReference type="InterPro" id="IPR036873">
    <property type="entry name" value="Rhodanese-like_dom_sf"/>
</dbReference>
<dbReference type="GO" id="GO:0005769">
    <property type="term" value="C:early endosome"/>
    <property type="evidence" value="ECO:0007669"/>
    <property type="project" value="Ensembl"/>
</dbReference>
<dbReference type="PANTHER" id="PTHR21646:SF27">
    <property type="entry name" value="UBIQUITIN CARBOXYL-TERMINAL HYDROLASE 8"/>
    <property type="match status" value="1"/>
</dbReference>
<dbReference type="GO" id="GO:0002080">
    <property type="term" value="C:acrosomal membrane"/>
    <property type="evidence" value="ECO:0007669"/>
    <property type="project" value="Ensembl"/>
</dbReference>
<feature type="region of interest" description="Disordered" evidence="5">
    <location>
        <begin position="643"/>
        <end position="710"/>
    </location>
</feature>
<dbReference type="Gene3D" id="3.40.250.10">
    <property type="entry name" value="Rhodanese-like domain"/>
    <property type="match status" value="1"/>
</dbReference>
<dbReference type="InterPro" id="IPR028889">
    <property type="entry name" value="USP"/>
</dbReference>
<dbReference type="PROSITE" id="PS00973">
    <property type="entry name" value="USP_2"/>
    <property type="match status" value="1"/>
</dbReference>
<feature type="region of interest" description="Disordered" evidence="5">
    <location>
        <begin position="82"/>
        <end position="141"/>
    </location>
</feature>
<evidence type="ECO:0000256" key="1">
    <source>
        <dbReference type="ARBA" id="ARBA00000707"/>
    </source>
</evidence>
<feature type="domain" description="Rhodanese" evidence="6">
    <location>
        <begin position="159"/>
        <end position="277"/>
    </location>
</feature>
<dbReference type="InterPro" id="IPR038765">
    <property type="entry name" value="Papain-like_cys_pep_sf"/>
</dbReference>
<dbReference type="FunFam" id="3.90.70.10:FF:000025">
    <property type="entry name" value="Putative ubiquitin carboxyl-terminal hydrolase 8"/>
    <property type="match status" value="1"/>
</dbReference>
<sequence>MPAVASVPKELYLSSSLKDLNKKTEVKPEKISTKRYDVSFDGFEMSQDYFHSVLGPANIKKAVEEAERLSESLKLRYEEAEVRKKLEEKDRQEEAQRLQQKRQETGREDGGTLAKGSLENVLDSKDKTQKSNGEKNEKCETKEKGAITAKELYTMMTDKNISLIIMDARRMQDYQDSCILHSLSVPEEAISPGVTASWIEAHLPDDSKDTWKKRGNVEYVVLLDWFSSAKDLQIGTVLRSLKDALFKWESKTILRNEPLVLEGGYENWLLCYPQYTTNAKVTPPPRRQNEEVSISLDFTYPSLEESVPSKPAAQIPPPSIEVDENIELISDQNERMGPLNISTPAEPVAASKSDVSPIIQPVPSIKNIPQIDRTKKPAVKLPEEHRTKSESTNHEQQSPQNGKVIPDRSTKPVVFSPTLMLTDEEKARIHAETALLMEKNKQEKELRERQQEEQKEKLRREEQEQKTKKKQEAEESEITEKQQKAKEEMEKKESEQAKKEDKETSAKRGKEITGVKRQSKSEHETSDAKKSVEDRGKRCPTPEVQKKSTGDVPHTSATGDSGSSKPFKIKGQPESGILRTGTFREDTDDTERNKAQREPLTRARSEEMGRIVPGLPSGWAKFLDPITGTFRYYHSPTNTVHMYPPEMAPSSAPPSTPPTHKAKPQIPAERDREPSKLKRSYSSPDITQAIQEEEKRKPTVTPTVNRENKPTCYPKAEISRLSASQIRNLNPVFGGSGPALTGLRNLGNTCYMNSILQCLCNAPHLADYFNRNCYQDDINRSNLLGHKGEVAEEFGIIMKALWTGQYRYISPKDFKITIGKINDQFAGYSQQDSQELLLFLMDGLHEDLNKADNRKRYKEENNEHLDDFKAAEHAWQKHKQLNESIIVALFQGQFKSTVQCLTCHKKSRTFEAFMYLSLPLASTSKCTLQDCLRLFSKEEKLTDNNRFYCSHCRARRDSLKKIEIWKLPPVLLVHLKRFSYDGRWKQKLQTSVDFPLENLDLSQYVIGPKNNLKKYNLFSVSNHYGGLDGGHYTAYCKNAARQRWFKFDDHEVSDISVSSVKSSAAYILFYTSLGPRVTDVAT</sequence>
<dbReference type="SUPFAM" id="SSF54001">
    <property type="entry name" value="Cysteine proteinases"/>
    <property type="match status" value="1"/>
</dbReference>
<dbReference type="STRING" id="9545.ENSMNEP00000005213"/>
<dbReference type="GO" id="GO:0070536">
    <property type="term" value="P:protein K63-linked deubiquitination"/>
    <property type="evidence" value="ECO:0007669"/>
    <property type="project" value="Ensembl"/>
</dbReference>
<feature type="compositionally biased region" description="Polar residues" evidence="5">
    <location>
        <begin position="555"/>
        <end position="564"/>
    </location>
</feature>
<dbReference type="PROSITE" id="PS50206">
    <property type="entry name" value="RHODANESE_3"/>
    <property type="match status" value="1"/>
</dbReference>
<comment type="similarity">
    <text evidence="2">Belongs to the peptidase C19 family.</text>
</comment>
<dbReference type="Ensembl" id="ENSMNET00000026011.1">
    <property type="protein sequence ID" value="ENSMNEP00000005213.1"/>
    <property type="gene ID" value="ENSMNEG00000023367.1"/>
</dbReference>
<dbReference type="GO" id="GO:0005829">
    <property type="term" value="C:cytosol"/>
    <property type="evidence" value="ECO:0007669"/>
    <property type="project" value="Ensembl"/>
</dbReference>
<name>A0A2K6B1E4_MACNE</name>
<evidence type="ECO:0000256" key="4">
    <source>
        <dbReference type="ARBA" id="ARBA00022801"/>
    </source>
</evidence>